<organism evidence="3 4">
    <name type="scientific">Bowdeniella nasicola</name>
    <dbReference type="NCBI Taxonomy" id="208480"/>
    <lineage>
        <taxon>Bacteria</taxon>
        <taxon>Bacillati</taxon>
        <taxon>Actinomycetota</taxon>
        <taxon>Actinomycetes</taxon>
        <taxon>Actinomycetales</taxon>
        <taxon>Actinomycetaceae</taxon>
        <taxon>Bowdeniella</taxon>
    </lineage>
</organism>
<gene>
    <name evidence="3" type="ORF">BSZ39_05480</name>
</gene>
<feature type="compositionally biased region" description="Basic and acidic residues" evidence="1">
    <location>
        <begin position="234"/>
        <end position="246"/>
    </location>
</feature>
<dbReference type="OrthoDB" id="5149322at2"/>
<keyword evidence="4" id="KW-1185">Reference proteome</keyword>
<evidence type="ECO:0000313" key="4">
    <source>
        <dbReference type="Proteomes" id="UP000185628"/>
    </source>
</evidence>
<dbReference type="PROSITE" id="PS00159">
    <property type="entry name" value="ALDOLASE_KDPG_KHG_1"/>
    <property type="match status" value="1"/>
</dbReference>
<dbReference type="STRING" id="208480.SAMN02910418_00607"/>
<feature type="region of interest" description="Disordered" evidence="1">
    <location>
        <begin position="203"/>
        <end position="251"/>
    </location>
</feature>
<dbReference type="EMBL" id="MQVR01000024">
    <property type="protein sequence ID" value="OKL54171.1"/>
    <property type="molecule type" value="Genomic_DNA"/>
</dbReference>
<reference evidence="4" key="1">
    <citation type="submission" date="2016-12" db="EMBL/GenBank/DDBJ databases">
        <authorList>
            <person name="Meng X."/>
        </authorList>
    </citation>
    <scope>NUCLEOTIDE SEQUENCE [LARGE SCALE GENOMIC DNA]</scope>
    <source>
        <strain evidence="4">DSM 19116</strain>
    </source>
</reference>
<dbReference type="Proteomes" id="UP000185628">
    <property type="component" value="Unassembled WGS sequence"/>
</dbReference>
<feature type="domain" description="RAMA" evidence="2">
    <location>
        <begin position="266"/>
        <end position="342"/>
    </location>
</feature>
<evidence type="ECO:0000259" key="2">
    <source>
        <dbReference type="Pfam" id="PF18755"/>
    </source>
</evidence>
<feature type="compositionally biased region" description="Acidic residues" evidence="1">
    <location>
        <begin position="209"/>
        <end position="218"/>
    </location>
</feature>
<dbReference type="InterPro" id="IPR031337">
    <property type="entry name" value="KDPG/KHG_AS_1"/>
</dbReference>
<dbReference type="AlphaFoldDB" id="A0A1Q5Q2W0"/>
<dbReference type="Pfam" id="PF18755">
    <property type="entry name" value="RAMA"/>
    <property type="match status" value="1"/>
</dbReference>
<sequence length="354" mass="38633">MSLFEFDSGHLVPAQFGRTTAARLESDMLSAVREQVLEIVGRPLFPVIWEESQQAHLLSMDASGQVVTVEVCETLDAATLVAALSRAGNSAALGWLDLASMYPGGQGTFRRDWNEFRESLPPRTPAGPRVVIVADHITDDVRPALELLSGSGIEVYELTLRDFGDGQRLIDVAPVRGPIAARSQMVMLGRATKQVELMASPEFAPVADKDEEPEEAESVDPPAPEPEEVAPEAEAPRGEHAEEPRQPDYTVPLSEAGRTLAAIAKYLGEDTHLTWRQLRKGISHDATLRVSGELVLENGEEYLDPSEAACAVSGREDVNGWRVWRFGEAGPNLDDARYELMEADELDVSPEEPA</sequence>
<evidence type="ECO:0000256" key="1">
    <source>
        <dbReference type="SAM" id="MobiDB-lite"/>
    </source>
</evidence>
<protein>
    <recommendedName>
        <fullName evidence="2">RAMA domain-containing protein</fullName>
    </recommendedName>
</protein>
<evidence type="ECO:0000313" key="3">
    <source>
        <dbReference type="EMBL" id="OKL54171.1"/>
    </source>
</evidence>
<name>A0A1Q5Q2W0_9ACTO</name>
<proteinExistence type="predicted"/>
<accession>A0A1Q5Q2W0</accession>
<comment type="caution">
    <text evidence="3">The sequence shown here is derived from an EMBL/GenBank/DDBJ whole genome shotgun (WGS) entry which is preliminary data.</text>
</comment>
<dbReference type="RefSeq" id="WP_073716370.1">
    <property type="nucleotide sequence ID" value="NZ_MQVR01000024.1"/>
</dbReference>
<dbReference type="InterPro" id="IPR040843">
    <property type="entry name" value="RAMA"/>
</dbReference>